<evidence type="ECO:0000256" key="6">
    <source>
        <dbReference type="ARBA" id="ARBA00023136"/>
    </source>
</evidence>
<evidence type="ECO:0000256" key="5">
    <source>
        <dbReference type="ARBA" id="ARBA00022989"/>
    </source>
</evidence>
<evidence type="ECO:0000256" key="2">
    <source>
        <dbReference type="ARBA" id="ARBA00006679"/>
    </source>
</evidence>
<comment type="similarity">
    <text evidence="2">Belongs to the DoxX family.</text>
</comment>
<dbReference type="EMBL" id="MKIN01000022">
    <property type="protein sequence ID" value="OLP48952.1"/>
    <property type="molecule type" value="Genomic_DNA"/>
</dbReference>
<evidence type="ECO:0000256" key="3">
    <source>
        <dbReference type="ARBA" id="ARBA00022475"/>
    </source>
</evidence>
<proteinExistence type="inferred from homology"/>
<evidence type="ECO:0000313" key="9">
    <source>
        <dbReference type="Proteomes" id="UP000185598"/>
    </source>
</evidence>
<feature type="transmembrane region" description="Helical" evidence="7">
    <location>
        <begin position="74"/>
        <end position="91"/>
    </location>
</feature>
<dbReference type="STRING" id="887144.BJF91_17680"/>
<dbReference type="AlphaFoldDB" id="A0A1Q9A334"/>
<keyword evidence="4 7" id="KW-0812">Transmembrane</keyword>
<dbReference type="PANTHER" id="PTHR33452">
    <property type="entry name" value="OXIDOREDUCTASE CATD-RELATED"/>
    <property type="match status" value="1"/>
</dbReference>
<dbReference type="Pfam" id="PF07681">
    <property type="entry name" value="DoxX"/>
    <property type="match status" value="1"/>
</dbReference>
<dbReference type="GO" id="GO:0005886">
    <property type="term" value="C:plasma membrane"/>
    <property type="evidence" value="ECO:0007669"/>
    <property type="project" value="UniProtKB-SubCell"/>
</dbReference>
<dbReference type="PANTHER" id="PTHR33452:SF4">
    <property type="entry name" value="BLL4328 PROTEIN"/>
    <property type="match status" value="1"/>
</dbReference>
<keyword evidence="5 7" id="KW-1133">Transmembrane helix</keyword>
<evidence type="ECO:0000256" key="7">
    <source>
        <dbReference type="SAM" id="Phobius"/>
    </source>
</evidence>
<keyword evidence="9" id="KW-1185">Reference proteome</keyword>
<dbReference type="Proteomes" id="UP000185598">
    <property type="component" value="Unassembled WGS sequence"/>
</dbReference>
<name>A0A1Q9A334_9HYPH</name>
<dbReference type="InterPro" id="IPR051907">
    <property type="entry name" value="DoxX-like_oxidoreductase"/>
</dbReference>
<evidence type="ECO:0000256" key="1">
    <source>
        <dbReference type="ARBA" id="ARBA00004651"/>
    </source>
</evidence>
<feature type="transmembrane region" description="Helical" evidence="7">
    <location>
        <begin position="47"/>
        <end position="68"/>
    </location>
</feature>
<reference evidence="8 9" key="1">
    <citation type="submission" date="2016-09" db="EMBL/GenBank/DDBJ databases">
        <title>Rhizobium oryziradicis sp. nov., isolated from the root of rice.</title>
        <authorList>
            <person name="Zhao J."/>
            <person name="Zhang X."/>
        </authorList>
    </citation>
    <scope>NUCLEOTIDE SEQUENCE [LARGE SCALE GENOMIC DNA]</scope>
    <source>
        <strain evidence="8 9">14971</strain>
    </source>
</reference>
<sequence>MFFKRLSPWAPTILSIVRIMAGLLFLEHGMSKLLGFPPSDMHPAAMSLPWIAGCIELVGGVLITIGLFTRPAAFIASGMCAVAYFLVHAQMGFYPMNNHGEPAILFCFVFFYLVFAGPGPLSADAAMGKE</sequence>
<feature type="transmembrane region" description="Helical" evidence="7">
    <location>
        <begin position="103"/>
        <end position="121"/>
    </location>
</feature>
<protein>
    <submittedName>
        <fullName evidence="8">DoxX family protein</fullName>
    </submittedName>
</protein>
<keyword evidence="6 7" id="KW-0472">Membrane</keyword>
<dbReference type="InterPro" id="IPR032808">
    <property type="entry name" value="DoxX"/>
</dbReference>
<evidence type="ECO:0000313" key="8">
    <source>
        <dbReference type="EMBL" id="OLP48952.1"/>
    </source>
</evidence>
<dbReference type="OrthoDB" id="9808524at2"/>
<comment type="subcellular location">
    <subcellularLocation>
        <location evidence="1">Cell membrane</location>
        <topology evidence="1">Multi-pass membrane protein</topology>
    </subcellularLocation>
</comment>
<keyword evidence="3" id="KW-1003">Cell membrane</keyword>
<gene>
    <name evidence="8" type="ORF">BJF91_17680</name>
</gene>
<feature type="transmembrane region" description="Helical" evidence="7">
    <location>
        <begin position="6"/>
        <end position="26"/>
    </location>
</feature>
<evidence type="ECO:0000256" key="4">
    <source>
        <dbReference type="ARBA" id="ARBA00022692"/>
    </source>
</evidence>
<comment type="caution">
    <text evidence="8">The sequence shown here is derived from an EMBL/GenBank/DDBJ whole genome shotgun (WGS) entry which is preliminary data.</text>
</comment>
<accession>A0A1Q9A334</accession>
<organism evidence="8 9">
    <name type="scientific">Allorhizobium taibaishanense</name>
    <dbReference type="NCBI Taxonomy" id="887144"/>
    <lineage>
        <taxon>Bacteria</taxon>
        <taxon>Pseudomonadati</taxon>
        <taxon>Pseudomonadota</taxon>
        <taxon>Alphaproteobacteria</taxon>
        <taxon>Hyphomicrobiales</taxon>
        <taxon>Rhizobiaceae</taxon>
        <taxon>Rhizobium/Agrobacterium group</taxon>
        <taxon>Allorhizobium</taxon>
    </lineage>
</organism>